<dbReference type="PANTHER" id="PTHR10039">
    <property type="entry name" value="AMELOGENIN"/>
    <property type="match status" value="1"/>
</dbReference>
<dbReference type="InterPro" id="IPR027417">
    <property type="entry name" value="P-loop_NTPase"/>
</dbReference>
<protein>
    <recommendedName>
        <fullName evidence="2">Nephrocystin 3-like N-terminal domain-containing protein</fullName>
    </recommendedName>
</protein>
<evidence type="ECO:0000259" key="2">
    <source>
        <dbReference type="Pfam" id="PF24883"/>
    </source>
</evidence>
<evidence type="ECO:0000313" key="3">
    <source>
        <dbReference type="EMBL" id="KAK0728333.1"/>
    </source>
</evidence>
<dbReference type="Gene3D" id="3.40.50.300">
    <property type="entry name" value="P-loop containing nucleotide triphosphate hydrolases"/>
    <property type="match status" value="1"/>
</dbReference>
<dbReference type="AlphaFoldDB" id="A0AA40B6R1"/>
<dbReference type="InterPro" id="IPR056884">
    <property type="entry name" value="NPHP3-like_N"/>
</dbReference>
<dbReference type="GeneID" id="85326892"/>
<organism evidence="3 4">
    <name type="scientific">Lasiosphaeria miniovina</name>
    <dbReference type="NCBI Taxonomy" id="1954250"/>
    <lineage>
        <taxon>Eukaryota</taxon>
        <taxon>Fungi</taxon>
        <taxon>Dikarya</taxon>
        <taxon>Ascomycota</taxon>
        <taxon>Pezizomycotina</taxon>
        <taxon>Sordariomycetes</taxon>
        <taxon>Sordariomycetidae</taxon>
        <taxon>Sordariales</taxon>
        <taxon>Lasiosphaeriaceae</taxon>
        <taxon>Lasiosphaeria</taxon>
    </lineage>
</organism>
<dbReference type="RefSeq" id="XP_060301188.1">
    <property type="nucleotide sequence ID" value="XM_060443622.1"/>
</dbReference>
<name>A0AA40B6R1_9PEZI</name>
<comment type="caution">
    <text evidence="3">The sequence shown here is derived from an EMBL/GenBank/DDBJ whole genome shotgun (WGS) entry which is preliminary data.</text>
</comment>
<evidence type="ECO:0000256" key="1">
    <source>
        <dbReference type="ARBA" id="ARBA00022737"/>
    </source>
</evidence>
<accession>A0AA40B6R1</accession>
<feature type="domain" description="Nephrocystin 3-like N-terminal" evidence="2">
    <location>
        <begin position="55"/>
        <end position="182"/>
    </location>
</feature>
<dbReference type="PANTHER" id="PTHR10039:SF5">
    <property type="entry name" value="NACHT DOMAIN-CONTAINING PROTEIN"/>
    <property type="match status" value="1"/>
</dbReference>
<evidence type="ECO:0000313" key="4">
    <source>
        <dbReference type="Proteomes" id="UP001172101"/>
    </source>
</evidence>
<keyword evidence="4" id="KW-1185">Reference proteome</keyword>
<dbReference type="Proteomes" id="UP001172101">
    <property type="component" value="Unassembled WGS sequence"/>
</dbReference>
<dbReference type="EMBL" id="JAUIRO010000002">
    <property type="protein sequence ID" value="KAK0728333.1"/>
    <property type="molecule type" value="Genomic_DNA"/>
</dbReference>
<reference evidence="3" key="1">
    <citation type="submission" date="2023-06" db="EMBL/GenBank/DDBJ databases">
        <title>Genome-scale phylogeny and comparative genomics of the fungal order Sordariales.</title>
        <authorList>
            <consortium name="Lawrence Berkeley National Laboratory"/>
            <person name="Hensen N."/>
            <person name="Bonometti L."/>
            <person name="Westerberg I."/>
            <person name="Brannstrom I.O."/>
            <person name="Guillou S."/>
            <person name="Cros-Aarteil S."/>
            <person name="Calhoun S."/>
            <person name="Haridas S."/>
            <person name="Kuo A."/>
            <person name="Mondo S."/>
            <person name="Pangilinan J."/>
            <person name="Riley R."/>
            <person name="LaButti K."/>
            <person name="Andreopoulos B."/>
            <person name="Lipzen A."/>
            <person name="Chen C."/>
            <person name="Yanf M."/>
            <person name="Daum C."/>
            <person name="Ng V."/>
            <person name="Clum A."/>
            <person name="Steindorff A."/>
            <person name="Ohm R."/>
            <person name="Martin F."/>
            <person name="Silar P."/>
            <person name="Natvig D."/>
            <person name="Lalanne C."/>
            <person name="Gautier V."/>
            <person name="Ament-velasquez S.L."/>
            <person name="Kruys A."/>
            <person name="Hutchinson M.I."/>
            <person name="Powell A.J."/>
            <person name="Barry K."/>
            <person name="Miller A.N."/>
            <person name="Grigoriev I.V."/>
            <person name="Debuchy R."/>
            <person name="Gladieux P."/>
            <person name="Thoren M.H."/>
            <person name="Johannesson H."/>
        </authorList>
    </citation>
    <scope>NUCLEOTIDE SEQUENCE</scope>
    <source>
        <strain evidence="3">SMH2392-1A</strain>
    </source>
</reference>
<proteinExistence type="predicted"/>
<keyword evidence="1" id="KW-0677">Repeat</keyword>
<sequence length="279" mass="32164">MHQRYEAVEEAHTKNFASILDFGADADANANSSKEQTRNVWPSDSDKLRREAKRKLWNWVASPGGIFHISGRMGSGKSTLMKLLVESEEMRAKLEEWTGDRAFVLQKSFAGLLRSLLHDALKCCPGLISNVMPETWMRAGNVPWHDQSALEINNKEVRAAFDRLFQQPDHCFYFFIDRLDEFMVDTLNGYREENVFMNNFDAGNRIRLHELTAKDMKQYVEDRLQGIPQQERSFLVSEITSKADGIFLWVTLVVRTVREQIENGIELPDLMTSLLEEES</sequence>
<dbReference type="Pfam" id="PF24883">
    <property type="entry name" value="NPHP3_N"/>
    <property type="match status" value="1"/>
</dbReference>
<dbReference type="SUPFAM" id="SSF52540">
    <property type="entry name" value="P-loop containing nucleoside triphosphate hydrolases"/>
    <property type="match status" value="1"/>
</dbReference>
<gene>
    <name evidence="3" type="ORF">B0T26DRAFT_738708</name>
</gene>